<dbReference type="InterPro" id="IPR013324">
    <property type="entry name" value="RNA_pol_sigma_r3/r4-like"/>
</dbReference>
<dbReference type="Gene3D" id="1.10.10.10">
    <property type="entry name" value="Winged helix-like DNA-binding domain superfamily/Winged helix DNA-binding domain"/>
    <property type="match status" value="1"/>
</dbReference>
<dbReference type="NCBIfam" id="TIGR02937">
    <property type="entry name" value="sigma70-ECF"/>
    <property type="match status" value="1"/>
</dbReference>
<dbReference type="InterPro" id="IPR039425">
    <property type="entry name" value="RNA_pol_sigma-70-like"/>
</dbReference>
<dbReference type="InterPro" id="IPR036388">
    <property type="entry name" value="WH-like_DNA-bd_sf"/>
</dbReference>
<feature type="domain" description="RNA polymerase sigma factor 70 region 4 type 2" evidence="6">
    <location>
        <begin position="113"/>
        <end position="165"/>
    </location>
</feature>
<comment type="similarity">
    <text evidence="1">Belongs to the sigma-70 factor family. ECF subfamily.</text>
</comment>
<keyword evidence="3" id="KW-0731">Sigma factor</keyword>
<evidence type="ECO:0000259" key="5">
    <source>
        <dbReference type="Pfam" id="PF04542"/>
    </source>
</evidence>
<name>A0A246WRU6_9BURK</name>
<dbReference type="GO" id="GO:0006352">
    <property type="term" value="P:DNA-templated transcription initiation"/>
    <property type="evidence" value="ECO:0007669"/>
    <property type="project" value="InterPro"/>
</dbReference>
<evidence type="ECO:0000259" key="6">
    <source>
        <dbReference type="Pfam" id="PF08281"/>
    </source>
</evidence>
<dbReference type="SUPFAM" id="SSF88659">
    <property type="entry name" value="Sigma3 and sigma4 domains of RNA polymerase sigma factors"/>
    <property type="match status" value="1"/>
</dbReference>
<protein>
    <submittedName>
        <fullName evidence="7">RNA polymerase subunit sigma</fullName>
    </submittedName>
</protein>
<dbReference type="PANTHER" id="PTHR43133:SF63">
    <property type="entry name" value="RNA POLYMERASE SIGMA FACTOR FECI-RELATED"/>
    <property type="match status" value="1"/>
</dbReference>
<dbReference type="InterPro" id="IPR013249">
    <property type="entry name" value="RNA_pol_sigma70_r4_t2"/>
</dbReference>
<dbReference type="PANTHER" id="PTHR43133">
    <property type="entry name" value="RNA POLYMERASE ECF-TYPE SIGMA FACTO"/>
    <property type="match status" value="1"/>
</dbReference>
<feature type="domain" description="RNA polymerase sigma-70 region 2" evidence="5">
    <location>
        <begin position="17"/>
        <end position="82"/>
    </location>
</feature>
<dbReference type="SUPFAM" id="SSF88946">
    <property type="entry name" value="Sigma2 domain of RNA polymerase sigma factors"/>
    <property type="match status" value="1"/>
</dbReference>
<dbReference type="RefSeq" id="WP_088750814.1">
    <property type="nucleotide sequence ID" value="NZ_NJGU01000005.1"/>
</dbReference>
<dbReference type="CDD" id="cd06171">
    <property type="entry name" value="Sigma70_r4"/>
    <property type="match status" value="1"/>
</dbReference>
<comment type="caution">
    <text evidence="7">The sequence shown here is derived from an EMBL/GenBank/DDBJ whole genome shotgun (WGS) entry which is preliminary data.</text>
</comment>
<evidence type="ECO:0000256" key="1">
    <source>
        <dbReference type="ARBA" id="ARBA00010641"/>
    </source>
</evidence>
<keyword evidence="2" id="KW-0805">Transcription regulation</keyword>
<dbReference type="Proteomes" id="UP000197596">
    <property type="component" value="Unassembled WGS sequence"/>
</dbReference>
<dbReference type="Gene3D" id="1.10.1740.10">
    <property type="match status" value="1"/>
</dbReference>
<evidence type="ECO:0000256" key="4">
    <source>
        <dbReference type="ARBA" id="ARBA00023163"/>
    </source>
</evidence>
<dbReference type="Pfam" id="PF04542">
    <property type="entry name" value="Sigma70_r2"/>
    <property type="match status" value="1"/>
</dbReference>
<accession>A0A246WRU6</accession>
<dbReference type="EMBL" id="NJGU01000005">
    <property type="protein sequence ID" value="OWY29118.1"/>
    <property type="molecule type" value="Genomic_DNA"/>
</dbReference>
<dbReference type="GO" id="GO:0003677">
    <property type="term" value="F:DNA binding"/>
    <property type="evidence" value="ECO:0007669"/>
    <property type="project" value="InterPro"/>
</dbReference>
<evidence type="ECO:0000256" key="3">
    <source>
        <dbReference type="ARBA" id="ARBA00023082"/>
    </source>
</evidence>
<gene>
    <name evidence="7" type="ORF">CEJ42_09615</name>
</gene>
<dbReference type="AlphaFoldDB" id="A0A246WRU6"/>
<sequence length="169" mass="18896">METTMSNADARQQIGVLYTEHHSWLASWLSHKLHCKNLGADLAHDTFLRILGSRLPADLREPRAYLTTIAKGLLNSHLRRKKLEEAYLDALAAIPEPVQPSAEERLVVLETLGEIDRILDSLPAKARQVFLLAQLDGLPYADICALLDISLSTVKRHMVLAFRHCLAAL</sequence>
<dbReference type="InterPro" id="IPR007627">
    <property type="entry name" value="RNA_pol_sigma70_r2"/>
</dbReference>
<reference evidence="7 8" key="1">
    <citation type="submission" date="2017-06" db="EMBL/GenBank/DDBJ databases">
        <title>Herbaspirillum phytohormonus sp. nov., isolated from the root nodule of Robinia pseudoacacia in lead-zinc mine.</title>
        <authorList>
            <person name="Fan M."/>
            <person name="Lin Y."/>
        </authorList>
    </citation>
    <scope>NUCLEOTIDE SEQUENCE [LARGE SCALE GENOMIC DNA]</scope>
    <source>
        <strain evidence="7 8">HZ10</strain>
    </source>
</reference>
<dbReference type="NCBIfam" id="NF009180">
    <property type="entry name" value="PRK12528.1"/>
    <property type="match status" value="1"/>
</dbReference>
<dbReference type="Pfam" id="PF08281">
    <property type="entry name" value="Sigma70_r4_2"/>
    <property type="match status" value="1"/>
</dbReference>
<dbReference type="InterPro" id="IPR013325">
    <property type="entry name" value="RNA_pol_sigma_r2"/>
</dbReference>
<proteinExistence type="inferred from homology"/>
<organism evidence="7 8">
    <name type="scientific">Herbaspirillum robiniae</name>
    <dbReference type="NCBI Taxonomy" id="2014887"/>
    <lineage>
        <taxon>Bacteria</taxon>
        <taxon>Pseudomonadati</taxon>
        <taxon>Pseudomonadota</taxon>
        <taxon>Betaproteobacteria</taxon>
        <taxon>Burkholderiales</taxon>
        <taxon>Oxalobacteraceae</taxon>
        <taxon>Herbaspirillum</taxon>
    </lineage>
</organism>
<evidence type="ECO:0000313" key="7">
    <source>
        <dbReference type="EMBL" id="OWY29118.1"/>
    </source>
</evidence>
<evidence type="ECO:0000313" key="8">
    <source>
        <dbReference type="Proteomes" id="UP000197596"/>
    </source>
</evidence>
<dbReference type="GO" id="GO:0016987">
    <property type="term" value="F:sigma factor activity"/>
    <property type="evidence" value="ECO:0007669"/>
    <property type="project" value="UniProtKB-KW"/>
</dbReference>
<keyword evidence="4" id="KW-0804">Transcription</keyword>
<dbReference type="InterPro" id="IPR014284">
    <property type="entry name" value="RNA_pol_sigma-70_dom"/>
</dbReference>
<evidence type="ECO:0000256" key="2">
    <source>
        <dbReference type="ARBA" id="ARBA00023015"/>
    </source>
</evidence>